<name>A0A8J2SF59_9STRA</name>
<comment type="caution">
    <text evidence="2">The sequence shown here is derived from an EMBL/GenBank/DDBJ whole genome shotgun (WGS) entry which is preliminary data.</text>
</comment>
<dbReference type="PANTHER" id="PTHR32175">
    <property type="entry name" value="PROTEIN, PUTATIVE, EXPRESSED-RELATED"/>
    <property type="match status" value="1"/>
</dbReference>
<protein>
    <submittedName>
        <fullName evidence="2">Uncharacterized protein</fullName>
    </submittedName>
</protein>
<feature type="compositionally biased region" description="Polar residues" evidence="1">
    <location>
        <begin position="387"/>
        <end position="402"/>
    </location>
</feature>
<feature type="region of interest" description="Disordered" evidence="1">
    <location>
        <begin position="277"/>
        <end position="409"/>
    </location>
</feature>
<accession>A0A8J2SF59</accession>
<dbReference type="OrthoDB" id="411257at2759"/>
<dbReference type="PANTHER" id="PTHR32175:SF26">
    <property type="entry name" value="PROTEIN, PUTATIVE, EXPRESSED-RELATED"/>
    <property type="match status" value="1"/>
</dbReference>
<feature type="compositionally biased region" description="Low complexity" evidence="1">
    <location>
        <begin position="343"/>
        <end position="381"/>
    </location>
</feature>
<reference evidence="2" key="1">
    <citation type="submission" date="2021-11" db="EMBL/GenBank/DDBJ databases">
        <authorList>
            <consortium name="Genoscope - CEA"/>
            <person name="William W."/>
        </authorList>
    </citation>
    <scope>NUCLEOTIDE SEQUENCE</scope>
</reference>
<proteinExistence type="predicted"/>
<dbReference type="InterPro" id="IPR052796">
    <property type="entry name" value="Nod_factor_sulfotransferase"/>
</dbReference>
<gene>
    <name evidence="2" type="ORF">PECAL_1P28980</name>
</gene>
<dbReference type="AlphaFoldDB" id="A0A8J2SF59"/>
<feature type="compositionally biased region" description="Basic residues" evidence="1">
    <location>
        <begin position="283"/>
        <end position="309"/>
    </location>
</feature>
<dbReference type="InterPro" id="IPR027417">
    <property type="entry name" value="P-loop_NTPase"/>
</dbReference>
<evidence type="ECO:0000313" key="3">
    <source>
        <dbReference type="Proteomes" id="UP000789595"/>
    </source>
</evidence>
<keyword evidence="3" id="KW-1185">Reference proteome</keyword>
<dbReference type="SUPFAM" id="SSF52540">
    <property type="entry name" value="P-loop containing nucleoside triphosphate hydrolases"/>
    <property type="match status" value="1"/>
</dbReference>
<dbReference type="EMBL" id="CAKKNE010000001">
    <property type="protein sequence ID" value="CAH0366406.1"/>
    <property type="molecule type" value="Genomic_DNA"/>
</dbReference>
<evidence type="ECO:0000256" key="1">
    <source>
        <dbReference type="SAM" id="MobiDB-lite"/>
    </source>
</evidence>
<sequence length="409" mass="46264">MQRGPWYDFWRALGGTDAIYHGLDATERAWLQIEQAARLKSARGVPGPFNSSRTFPADRLALFARALGAPFNNLEARLERELDRGATATNVSRGDRKLFVVVTIQRTGSTWLTHELDSHSCISSAGELFLSAKEGKMRHTTWTWKESTKFEMLAALINANLDHQDPLLEGVPHNHAKWRDRCVYQQTTGLKAEACGFKWMLSQGVDLAWDAWFGRLAQNHGISLIFLKRENLLRNFLSWYDKERHALSGGDGRVVTGRFRLPTEVLIEDMVPGGVERSLLSRRTPRRRTRSSRRRRRRRSSRAWTRSRRTLNNEASGRSRSRTRGSRRPAGGAPRTRPRASRAWRASCSRSRAPARETSPSRAARTTATSSSTRQPSRSRSLIGRKSSPSSGGRASRNTSRWTGRCSHS</sequence>
<dbReference type="Proteomes" id="UP000789595">
    <property type="component" value="Unassembled WGS sequence"/>
</dbReference>
<organism evidence="2 3">
    <name type="scientific">Pelagomonas calceolata</name>
    <dbReference type="NCBI Taxonomy" id="35677"/>
    <lineage>
        <taxon>Eukaryota</taxon>
        <taxon>Sar</taxon>
        <taxon>Stramenopiles</taxon>
        <taxon>Ochrophyta</taxon>
        <taxon>Pelagophyceae</taxon>
        <taxon>Pelagomonadales</taxon>
        <taxon>Pelagomonadaceae</taxon>
        <taxon>Pelagomonas</taxon>
    </lineage>
</organism>
<dbReference type="Gene3D" id="3.40.50.300">
    <property type="entry name" value="P-loop containing nucleotide triphosphate hydrolases"/>
    <property type="match status" value="1"/>
</dbReference>
<evidence type="ECO:0000313" key="2">
    <source>
        <dbReference type="EMBL" id="CAH0366406.1"/>
    </source>
</evidence>